<dbReference type="EMBL" id="AZHF01000003">
    <property type="protein sequence ID" value="OAA78117.1"/>
    <property type="molecule type" value="Genomic_DNA"/>
</dbReference>
<reference evidence="2 3" key="1">
    <citation type="journal article" date="2016" name="Genome Biol. Evol.">
        <title>Divergent and convergent evolution of fungal pathogenicity.</title>
        <authorList>
            <person name="Shang Y."/>
            <person name="Xiao G."/>
            <person name="Zheng P."/>
            <person name="Cen K."/>
            <person name="Zhan S."/>
            <person name="Wang C."/>
        </authorList>
    </citation>
    <scope>NUCLEOTIDE SEQUENCE [LARGE SCALE GENOMIC DNA]</scope>
    <source>
        <strain evidence="2 3">RCEF 1005</strain>
    </source>
</reference>
<dbReference type="InterPro" id="IPR038765">
    <property type="entry name" value="Papain-like_cys_pep_sf"/>
</dbReference>
<keyword evidence="2" id="KW-0808">Transferase</keyword>
<name>A0A168HQW2_CORDF</name>
<comment type="caution">
    <text evidence="2">The sequence shown here is derived from an EMBL/GenBank/DDBJ whole genome shotgun (WGS) entry which is preliminary data.</text>
</comment>
<dbReference type="Pfam" id="PF00797">
    <property type="entry name" value="Acetyltransf_2"/>
    <property type="match status" value="1"/>
</dbReference>
<sequence length="308" mass="34823">MSVYSPAQLERYFSFISLDNWKTLLGSNVRGFFDELIKCQLARITYNTLSLHYSMDKSGSLDMDMLFDKMVVRDRGGYCFELNVFFLQMVRSLGFEAMAVGCRMRDQKSTSAGLDRWRTTSHMAIIVFINGERFLIDVGCGVQSPVTPLLLWSGQTATGLTGQELKVEFKKLAPMAMGKPVWIYSMRFGGEDGLWKEMYAFADTEYLASDFDVLNYYTLHASPFTRLVVVQSFFFSRICDGASGTVSLVNDRVTQHIRGGEEEVAALQSERERVEAFEKHFGIQLSEEEMHAMKESAYALPAGTSLLT</sequence>
<dbReference type="STRING" id="1081108.A0A168HQW2"/>
<organism evidence="2 3">
    <name type="scientific">Akanthomyces lecanii RCEF 1005</name>
    <dbReference type="NCBI Taxonomy" id="1081108"/>
    <lineage>
        <taxon>Eukaryota</taxon>
        <taxon>Fungi</taxon>
        <taxon>Dikarya</taxon>
        <taxon>Ascomycota</taxon>
        <taxon>Pezizomycotina</taxon>
        <taxon>Sordariomycetes</taxon>
        <taxon>Hypocreomycetidae</taxon>
        <taxon>Hypocreales</taxon>
        <taxon>Cordycipitaceae</taxon>
        <taxon>Akanthomyces</taxon>
        <taxon>Cordyceps confragosa</taxon>
    </lineage>
</organism>
<proteinExistence type="inferred from homology"/>
<comment type="similarity">
    <text evidence="1">Belongs to the arylamine N-acetyltransferase family.</text>
</comment>
<keyword evidence="3" id="KW-1185">Reference proteome</keyword>
<dbReference type="InterPro" id="IPR053710">
    <property type="entry name" value="Arylamine_NAT_domain_sf"/>
</dbReference>
<dbReference type="PANTHER" id="PTHR11786:SF0">
    <property type="entry name" value="ARYLAMINE N-ACETYLTRANSFERASE 4-RELATED"/>
    <property type="match status" value="1"/>
</dbReference>
<gene>
    <name evidence="2" type="ORF">LEL_04940</name>
</gene>
<dbReference type="PANTHER" id="PTHR11786">
    <property type="entry name" value="N-HYDROXYARYLAMINE O-ACETYLTRANSFERASE"/>
    <property type="match status" value="1"/>
</dbReference>
<evidence type="ECO:0000313" key="3">
    <source>
        <dbReference type="Proteomes" id="UP000076881"/>
    </source>
</evidence>
<dbReference type="OrthoDB" id="10260017at2759"/>
<dbReference type="SUPFAM" id="SSF54001">
    <property type="entry name" value="Cysteine proteinases"/>
    <property type="match status" value="1"/>
</dbReference>
<dbReference type="InterPro" id="IPR001447">
    <property type="entry name" value="Arylamine_N-AcTrfase"/>
</dbReference>
<accession>A0A168HQW2</accession>
<dbReference type="Gene3D" id="3.30.2140.20">
    <property type="match status" value="1"/>
</dbReference>
<evidence type="ECO:0000256" key="1">
    <source>
        <dbReference type="ARBA" id="ARBA00006547"/>
    </source>
</evidence>
<dbReference type="GO" id="GO:0016407">
    <property type="term" value="F:acetyltransferase activity"/>
    <property type="evidence" value="ECO:0007669"/>
    <property type="project" value="InterPro"/>
</dbReference>
<dbReference type="Proteomes" id="UP000076881">
    <property type="component" value="Unassembled WGS sequence"/>
</dbReference>
<dbReference type="AlphaFoldDB" id="A0A168HQW2"/>
<protein>
    <submittedName>
        <fullName evidence="2">Arylamine N-acetyltransferase 1</fullName>
    </submittedName>
</protein>
<evidence type="ECO:0000313" key="2">
    <source>
        <dbReference type="EMBL" id="OAA78117.1"/>
    </source>
</evidence>